<sequence length="144" mass="15598">MKNTSSENSIVTPLVLCGKIPFFLKGVKKALLTYSDQSKYVFKNFKDWKSFSFASKTFLKKDKDSDFVIVGDLGIGAPAAIAACEELRAYGIKKIFSVGSAGGLQKDLTIGDIILCCGAFIEEGTSLHYGKEYGSLSNCSKTII</sequence>
<organism evidence="2 3">
    <name type="scientific">Muiribacterium halophilum</name>
    <dbReference type="NCBI Taxonomy" id="2053465"/>
    <lineage>
        <taxon>Bacteria</taxon>
        <taxon>Candidatus Muiribacteriota</taxon>
        <taxon>Candidatus Muiribacteriia</taxon>
        <taxon>Candidatus Muiribacteriales</taxon>
        <taxon>Candidatus Muiribacteriaceae</taxon>
        <taxon>Candidatus Muiribacterium</taxon>
    </lineage>
</organism>
<evidence type="ECO:0000259" key="1">
    <source>
        <dbReference type="Pfam" id="PF01048"/>
    </source>
</evidence>
<accession>A0A2N5ZB17</accession>
<reference evidence="2 3" key="1">
    <citation type="submission" date="2017-11" db="EMBL/GenBank/DDBJ databases">
        <title>Genome-resolved metagenomics identifies genetic mobility, metabolic interactions, and unexpected diversity in perchlorate-reducing communities.</title>
        <authorList>
            <person name="Barnum T.P."/>
            <person name="Figueroa I.A."/>
            <person name="Carlstrom C.I."/>
            <person name="Lucas L.N."/>
            <person name="Engelbrektson A.L."/>
            <person name="Coates J.D."/>
        </authorList>
    </citation>
    <scope>NUCLEOTIDE SEQUENCE [LARGE SCALE GENOMIC DNA]</scope>
    <source>
        <strain evidence="2">BM706</strain>
    </source>
</reference>
<dbReference type="GO" id="GO:0003824">
    <property type="term" value="F:catalytic activity"/>
    <property type="evidence" value="ECO:0007669"/>
    <property type="project" value="InterPro"/>
</dbReference>
<protein>
    <recommendedName>
        <fullName evidence="1">Nucleoside phosphorylase domain-containing protein</fullName>
    </recommendedName>
</protein>
<dbReference type="AlphaFoldDB" id="A0A2N5ZB17"/>
<comment type="caution">
    <text evidence="2">The sequence shown here is derived from an EMBL/GenBank/DDBJ whole genome shotgun (WGS) entry which is preliminary data.</text>
</comment>
<dbReference type="SUPFAM" id="SSF53167">
    <property type="entry name" value="Purine and uridine phosphorylases"/>
    <property type="match status" value="1"/>
</dbReference>
<evidence type="ECO:0000313" key="3">
    <source>
        <dbReference type="Proteomes" id="UP000234857"/>
    </source>
</evidence>
<gene>
    <name evidence="2" type="ORF">C0601_11890</name>
</gene>
<name>A0A2N5ZB17_MUIH1</name>
<dbReference type="EMBL" id="PKTG01000127">
    <property type="protein sequence ID" value="PLX15883.1"/>
    <property type="molecule type" value="Genomic_DNA"/>
</dbReference>
<dbReference type="Proteomes" id="UP000234857">
    <property type="component" value="Unassembled WGS sequence"/>
</dbReference>
<dbReference type="Pfam" id="PF01048">
    <property type="entry name" value="PNP_UDP_1"/>
    <property type="match status" value="1"/>
</dbReference>
<dbReference type="InterPro" id="IPR000845">
    <property type="entry name" value="Nucleoside_phosphorylase_d"/>
</dbReference>
<dbReference type="GO" id="GO:0009116">
    <property type="term" value="P:nucleoside metabolic process"/>
    <property type="evidence" value="ECO:0007669"/>
    <property type="project" value="InterPro"/>
</dbReference>
<dbReference type="Gene3D" id="3.40.50.1580">
    <property type="entry name" value="Nucleoside phosphorylase domain"/>
    <property type="match status" value="1"/>
</dbReference>
<proteinExistence type="predicted"/>
<evidence type="ECO:0000313" key="2">
    <source>
        <dbReference type="EMBL" id="PLX15883.1"/>
    </source>
</evidence>
<feature type="domain" description="Nucleoside phosphorylase" evidence="1">
    <location>
        <begin position="45"/>
        <end position="132"/>
    </location>
</feature>
<dbReference type="InterPro" id="IPR035994">
    <property type="entry name" value="Nucleoside_phosphorylase_sf"/>
</dbReference>